<feature type="transmembrane region" description="Helical" evidence="7">
    <location>
        <begin position="107"/>
        <end position="128"/>
    </location>
</feature>
<evidence type="ECO:0000313" key="9">
    <source>
        <dbReference type="EMBL" id="OAG18120.1"/>
    </source>
</evidence>
<feature type="transmembrane region" description="Helical" evidence="7">
    <location>
        <begin position="227"/>
        <end position="246"/>
    </location>
</feature>
<evidence type="ECO:0000256" key="3">
    <source>
        <dbReference type="ARBA" id="ARBA00022989"/>
    </source>
</evidence>
<dbReference type="PANTHER" id="PTHR33048">
    <property type="entry name" value="PTH11-LIKE INTEGRAL MEMBRANE PROTEIN (AFU_ORTHOLOGUE AFUA_5G11245)"/>
    <property type="match status" value="1"/>
</dbReference>
<evidence type="ECO:0000256" key="1">
    <source>
        <dbReference type="ARBA" id="ARBA00004141"/>
    </source>
</evidence>
<feature type="region of interest" description="Disordered" evidence="6">
    <location>
        <begin position="333"/>
        <end position="355"/>
    </location>
</feature>
<keyword evidence="4 7" id="KW-0472">Membrane</keyword>
<keyword evidence="3 7" id="KW-1133">Transmembrane helix</keyword>
<dbReference type="AlphaFoldDB" id="A0A177DG18"/>
<feature type="transmembrane region" description="Helical" evidence="7">
    <location>
        <begin position="266"/>
        <end position="292"/>
    </location>
</feature>
<dbReference type="Proteomes" id="UP000077248">
    <property type="component" value="Unassembled WGS sequence"/>
</dbReference>
<dbReference type="InterPro" id="IPR052337">
    <property type="entry name" value="SAT4-like"/>
</dbReference>
<organism evidence="9 10">
    <name type="scientific">Alternaria alternata</name>
    <name type="common">Alternaria rot fungus</name>
    <name type="synonym">Torula alternata</name>
    <dbReference type="NCBI Taxonomy" id="5599"/>
    <lineage>
        <taxon>Eukaryota</taxon>
        <taxon>Fungi</taxon>
        <taxon>Dikarya</taxon>
        <taxon>Ascomycota</taxon>
        <taxon>Pezizomycotina</taxon>
        <taxon>Dothideomycetes</taxon>
        <taxon>Pleosporomycetidae</taxon>
        <taxon>Pleosporales</taxon>
        <taxon>Pleosporineae</taxon>
        <taxon>Pleosporaceae</taxon>
        <taxon>Alternaria</taxon>
        <taxon>Alternaria sect. Alternaria</taxon>
        <taxon>Alternaria alternata complex</taxon>
    </lineage>
</organism>
<comment type="similarity">
    <text evidence="5">Belongs to the SAT4 family.</text>
</comment>
<protein>
    <recommendedName>
        <fullName evidence="8">Rhodopsin domain-containing protein</fullName>
    </recommendedName>
</protein>
<comment type="subcellular location">
    <subcellularLocation>
        <location evidence="1">Membrane</location>
        <topology evidence="1">Multi-pass membrane protein</topology>
    </subcellularLocation>
</comment>
<reference evidence="9 10" key="1">
    <citation type="submission" date="2016-05" db="EMBL/GenBank/DDBJ databases">
        <title>Comparative analysis of secretome profiles of manganese(II)-oxidizing ascomycete fungi.</title>
        <authorList>
            <consortium name="DOE Joint Genome Institute"/>
            <person name="Zeiner C.A."/>
            <person name="Purvine S.O."/>
            <person name="Zink E.M."/>
            <person name="Wu S."/>
            <person name="Pasa-Tolic L."/>
            <person name="Chaput D.L."/>
            <person name="Haridas S."/>
            <person name="Grigoriev I.V."/>
            <person name="Santelli C.M."/>
            <person name="Hansel C.M."/>
        </authorList>
    </citation>
    <scope>NUCLEOTIDE SEQUENCE [LARGE SCALE GENOMIC DNA]</scope>
    <source>
        <strain evidence="9 10">SRC1lrK2f</strain>
    </source>
</reference>
<evidence type="ECO:0000256" key="6">
    <source>
        <dbReference type="SAM" id="MobiDB-lite"/>
    </source>
</evidence>
<dbReference type="InterPro" id="IPR049326">
    <property type="entry name" value="Rhodopsin_dom_fungi"/>
</dbReference>
<evidence type="ECO:0000313" key="10">
    <source>
        <dbReference type="Proteomes" id="UP000077248"/>
    </source>
</evidence>
<dbReference type="KEGG" id="aalt:CC77DRAFT_212944"/>
<dbReference type="PANTHER" id="PTHR33048:SF47">
    <property type="entry name" value="INTEGRAL MEMBRANE PROTEIN-RELATED"/>
    <property type="match status" value="1"/>
</dbReference>
<proteinExistence type="inferred from homology"/>
<dbReference type="VEuPathDB" id="FungiDB:CC77DRAFT_212944"/>
<feature type="transmembrane region" description="Helical" evidence="7">
    <location>
        <begin position="193"/>
        <end position="215"/>
    </location>
</feature>
<dbReference type="GO" id="GO:0016020">
    <property type="term" value="C:membrane"/>
    <property type="evidence" value="ECO:0007669"/>
    <property type="project" value="UniProtKB-SubCell"/>
</dbReference>
<feature type="compositionally biased region" description="Polar residues" evidence="6">
    <location>
        <begin position="336"/>
        <end position="346"/>
    </location>
</feature>
<dbReference type="Pfam" id="PF20684">
    <property type="entry name" value="Fung_rhodopsin"/>
    <property type="match status" value="1"/>
</dbReference>
<dbReference type="OMA" id="MPIFWPI"/>
<feature type="region of interest" description="Disordered" evidence="6">
    <location>
        <begin position="371"/>
        <end position="390"/>
    </location>
</feature>
<evidence type="ECO:0000256" key="2">
    <source>
        <dbReference type="ARBA" id="ARBA00022692"/>
    </source>
</evidence>
<dbReference type="GeneID" id="29116264"/>
<name>A0A177DG18_ALTAL</name>
<feature type="transmembrane region" description="Helical" evidence="7">
    <location>
        <begin position="64"/>
        <end position="87"/>
    </location>
</feature>
<evidence type="ECO:0000256" key="4">
    <source>
        <dbReference type="ARBA" id="ARBA00023136"/>
    </source>
</evidence>
<keyword evidence="2 7" id="KW-0812">Transmembrane</keyword>
<evidence type="ECO:0000259" key="8">
    <source>
        <dbReference type="Pfam" id="PF20684"/>
    </source>
</evidence>
<feature type="transmembrane region" description="Helical" evidence="7">
    <location>
        <begin position="140"/>
        <end position="163"/>
    </location>
</feature>
<dbReference type="RefSeq" id="XP_018383541.1">
    <property type="nucleotide sequence ID" value="XM_018530670.1"/>
</dbReference>
<feature type="domain" description="Rhodopsin" evidence="8">
    <location>
        <begin position="48"/>
        <end position="296"/>
    </location>
</feature>
<keyword evidence="10" id="KW-1185">Reference proteome</keyword>
<feature type="transmembrane region" description="Helical" evidence="7">
    <location>
        <begin position="31"/>
        <end position="52"/>
    </location>
</feature>
<gene>
    <name evidence="9" type="ORF">CC77DRAFT_212944</name>
</gene>
<evidence type="ECO:0000256" key="5">
    <source>
        <dbReference type="ARBA" id="ARBA00038359"/>
    </source>
</evidence>
<accession>A0A177DG18</accession>
<dbReference type="EMBL" id="KV441484">
    <property type="protein sequence ID" value="OAG18120.1"/>
    <property type="molecule type" value="Genomic_DNA"/>
</dbReference>
<evidence type="ECO:0000256" key="7">
    <source>
        <dbReference type="SAM" id="Phobius"/>
    </source>
</evidence>
<sequence>MATWEEMYTQMLLDAPDPDEPLPLANHKATMFGTTLTFLIVAWCAVIFRLWVRIKIVKEVGWDDGFVLLAQSLNTAATVVMCLSVNTGLGHHMLYIGYNNLVEYLKLYYIELALYITNCAVIKIALLLQYLRIFKSGPMRWVCVGLLVAVTLWGIGFSFAGWFPCFPVRGYWNRIIEAKCYGFGLGDLDSFIAIYKAHSATNMMFDIFIFLAPMVLFRTPHLRYKNVLAMAGVFTFGAVVVGTSVWRLHGIVETKGATSPYVDYTWWSPTLIILSCLEIDLAIICASMPIFWPIIEKSFSAIFVSYEVQVVEERVDDYGLTYELEHMKGEDRPCSIKSNGTSTQELTNEDEEAHPRAQVFTVGFDPLNEEQKASGLSTNVHSKAQPKWQL</sequence>